<name>A0A914DDS0_9BILA</name>
<dbReference type="AlphaFoldDB" id="A0A914DDS0"/>
<feature type="region of interest" description="Disordered" evidence="12">
    <location>
        <begin position="141"/>
        <end position="170"/>
    </location>
</feature>
<keyword evidence="3" id="KW-0813">Transport</keyword>
<accession>A0A914DDS0</accession>
<keyword evidence="6" id="KW-0303">Gap junction</keyword>
<dbReference type="PANTHER" id="PTHR11893:SF44">
    <property type="entry name" value="INNEXIN"/>
    <property type="match status" value="1"/>
</dbReference>
<keyword evidence="10 13" id="KW-0472">Membrane</keyword>
<evidence type="ECO:0000313" key="15">
    <source>
        <dbReference type="WBParaSite" id="ACRNAN_scaffold234.g19450.t1"/>
    </source>
</evidence>
<protein>
    <submittedName>
        <fullName evidence="15">Innexin</fullName>
    </submittedName>
</protein>
<evidence type="ECO:0000256" key="2">
    <source>
        <dbReference type="ARBA" id="ARBA00004651"/>
    </source>
</evidence>
<evidence type="ECO:0000256" key="6">
    <source>
        <dbReference type="ARBA" id="ARBA00022868"/>
    </source>
</evidence>
<keyword evidence="5 13" id="KW-0812">Transmembrane</keyword>
<keyword evidence="8 13" id="KW-1133">Transmembrane helix</keyword>
<keyword evidence="11" id="KW-0407">Ion channel</keyword>
<keyword evidence="4" id="KW-1003">Cell membrane</keyword>
<dbReference type="Pfam" id="PF00876">
    <property type="entry name" value="Innexin"/>
    <property type="match status" value="1"/>
</dbReference>
<evidence type="ECO:0000256" key="12">
    <source>
        <dbReference type="SAM" id="MobiDB-lite"/>
    </source>
</evidence>
<reference evidence="15" key="1">
    <citation type="submission" date="2022-11" db="UniProtKB">
        <authorList>
            <consortium name="WormBaseParasite"/>
        </authorList>
    </citation>
    <scope>IDENTIFICATION</scope>
</reference>
<dbReference type="WBParaSite" id="ACRNAN_scaffold234.g19450.t1">
    <property type="protein sequence ID" value="ACRNAN_scaffold234.g19450.t1"/>
    <property type="gene ID" value="ACRNAN_scaffold234.g19450"/>
</dbReference>
<dbReference type="GO" id="GO:0034220">
    <property type="term" value="P:monoatomic ion transmembrane transport"/>
    <property type="evidence" value="ECO:0007669"/>
    <property type="project" value="UniProtKB-KW"/>
</dbReference>
<dbReference type="InterPro" id="IPR000990">
    <property type="entry name" value="Innexin"/>
</dbReference>
<proteinExistence type="predicted"/>
<evidence type="ECO:0000256" key="1">
    <source>
        <dbReference type="ARBA" id="ARBA00004610"/>
    </source>
</evidence>
<dbReference type="PANTHER" id="PTHR11893">
    <property type="entry name" value="INNEXIN"/>
    <property type="match status" value="1"/>
</dbReference>
<keyword evidence="7" id="KW-0965">Cell junction</keyword>
<dbReference type="Proteomes" id="UP000887540">
    <property type="component" value="Unplaced"/>
</dbReference>
<evidence type="ECO:0000256" key="5">
    <source>
        <dbReference type="ARBA" id="ARBA00022692"/>
    </source>
</evidence>
<organism evidence="14 15">
    <name type="scientific">Acrobeloides nanus</name>
    <dbReference type="NCBI Taxonomy" id="290746"/>
    <lineage>
        <taxon>Eukaryota</taxon>
        <taxon>Metazoa</taxon>
        <taxon>Ecdysozoa</taxon>
        <taxon>Nematoda</taxon>
        <taxon>Chromadorea</taxon>
        <taxon>Rhabditida</taxon>
        <taxon>Tylenchina</taxon>
        <taxon>Cephalobomorpha</taxon>
        <taxon>Cephaloboidea</taxon>
        <taxon>Cephalobidae</taxon>
        <taxon>Acrobeloides</taxon>
    </lineage>
</organism>
<sequence>MLWVWYNLLAVVSLISLTSWISSSLSFEQRKKFIIRRLELADVDFKKAMFDQELNEFVRDYIKMDGVFVLKMLTIHSGILVCSEVVDAMWDNYLIEIGKLPSSKDKNFLSVDDQFHEHSSISMSKRKVRALVPLVPQEYVEMPPSQHNNGSNTVKPKSRNPSFRSQSAQK</sequence>
<comment type="subcellular location">
    <subcellularLocation>
        <location evidence="1">Cell junction</location>
        <location evidence="1">Gap junction</location>
    </subcellularLocation>
    <subcellularLocation>
        <location evidence="2">Cell membrane</location>
        <topology evidence="2">Multi-pass membrane protein</topology>
    </subcellularLocation>
</comment>
<evidence type="ECO:0000256" key="10">
    <source>
        <dbReference type="ARBA" id="ARBA00023136"/>
    </source>
</evidence>
<evidence type="ECO:0000256" key="13">
    <source>
        <dbReference type="SAM" id="Phobius"/>
    </source>
</evidence>
<feature type="compositionally biased region" description="Polar residues" evidence="12">
    <location>
        <begin position="145"/>
        <end position="170"/>
    </location>
</feature>
<evidence type="ECO:0000256" key="7">
    <source>
        <dbReference type="ARBA" id="ARBA00022949"/>
    </source>
</evidence>
<dbReference type="GO" id="GO:0005886">
    <property type="term" value="C:plasma membrane"/>
    <property type="evidence" value="ECO:0007669"/>
    <property type="project" value="UniProtKB-SubCell"/>
</dbReference>
<dbReference type="GO" id="GO:0005921">
    <property type="term" value="C:gap junction"/>
    <property type="evidence" value="ECO:0007669"/>
    <property type="project" value="UniProtKB-SubCell"/>
</dbReference>
<feature type="transmembrane region" description="Helical" evidence="13">
    <location>
        <begin position="6"/>
        <end position="27"/>
    </location>
</feature>
<evidence type="ECO:0000256" key="3">
    <source>
        <dbReference type="ARBA" id="ARBA00022448"/>
    </source>
</evidence>
<evidence type="ECO:0000313" key="14">
    <source>
        <dbReference type="Proteomes" id="UP000887540"/>
    </source>
</evidence>
<keyword evidence="14" id="KW-1185">Reference proteome</keyword>
<evidence type="ECO:0000256" key="4">
    <source>
        <dbReference type="ARBA" id="ARBA00022475"/>
    </source>
</evidence>
<dbReference type="GO" id="GO:0005243">
    <property type="term" value="F:gap junction channel activity"/>
    <property type="evidence" value="ECO:0007669"/>
    <property type="project" value="TreeGrafter"/>
</dbReference>
<evidence type="ECO:0000256" key="9">
    <source>
        <dbReference type="ARBA" id="ARBA00023065"/>
    </source>
</evidence>
<evidence type="ECO:0000256" key="11">
    <source>
        <dbReference type="ARBA" id="ARBA00023303"/>
    </source>
</evidence>
<evidence type="ECO:0000256" key="8">
    <source>
        <dbReference type="ARBA" id="ARBA00022989"/>
    </source>
</evidence>
<keyword evidence="9" id="KW-0406">Ion transport</keyword>